<accession>A0A7W4J8G9</accession>
<organism evidence="2 3">
    <name type="scientific">Gluconacetobacter johannae</name>
    <dbReference type="NCBI Taxonomy" id="112140"/>
    <lineage>
        <taxon>Bacteria</taxon>
        <taxon>Pseudomonadati</taxon>
        <taxon>Pseudomonadota</taxon>
        <taxon>Alphaproteobacteria</taxon>
        <taxon>Acetobacterales</taxon>
        <taxon>Acetobacteraceae</taxon>
        <taxon>Gluconacetobacter</taxon>
    </lineage>
</organism>
<proteinExistence type="predicted"/>
<dbReference type="RefSeq" id="WP_182943997.1">
    <property type="nucleotide sequence ID" value="NZ_JABEQH010000016.1"/>
</dbReference>
<protein>
    <submittedName>
        <fullName evidence="2">ABC transporter substrate-binding protein</fullName>
    </submittedName>
</protein>
<dbReference type="Proteomes" id="UP000561066">
    <property type="component" value="Unassembled WGS sequence"/>
</dbReference>
<name>A0A7W4J8G9_9PROT</name>
<evidence type="ECO:0000313" key="2">
    <source>
        <dbReference type="EMBL" id="MBB2176645.1"/>
    </source>
</evidence>
<gene>
    <name evidence="2" type="ORF">HLH21_12035</name>
</gene>
<dbReference type="InterPro" id="IPR008869">
    <property type="entry name" value="MlaC/ttg2D"/>
</dbReference>
<keyword evidence="3" id="KW-1185">Reference proteome</keyword>
<reference evidence="2 3" key="1">
    <citation type="submission" date="2020-04" db="EMBL/GenBank/DDBJ databases">
        <title>Description of novel Gluconacetobacter.</title>
        <authorList>
            <person name="Sombolestani A."/>
        </authorList>
    </citation>
    <scope>NUCLEOTIDE SEQUENCE [LARGE SCALE GENOMIC DNA]</scope>
    <source>
        <strain evidence="2 3">LMG 21312</strain>
    </source>
</reference>
<sequence>MKTVLARRHVLGLVAGALALPAVRPARAADAAAAGARSFVTDFGRQLIAIVNSDRTLADKKAAILPLLQAHVDMDEIGRYCLGRYWRAATPEQQARYLALFHQVLVNSITDKIGDYRGVTFTVSGTSPAGGDQAVDTIINRPEQPSANTQWIVSTTSGQPKVVDVVGEGTSLRLTQRQDYASFVARHNGSIDALLHAMDHQVAAHGAQ</sequence>
<dbReference type="InterPro" id="IPR006311">
    <property type="entry name" value="TAT_signal"/>
</dbReference>
<dbReference type="InterPro" id="IPR042245">
    <property type="entry name" value="Tgt2/MlaC_sf"/>
</dbReference>
<dbReference type="AlphaFoldDB" id="A0A7W4J8G9"/>
<dbReference type="PROSITE" id="PS51318">
    <property type="entry name" value="TAT"/>
    <property type="match status" value="1"/>
</dbReference>
<dbReference type="PANTHER" id="PTHR36573">
    <property type="entry name" value="INTERMEMBRANE PHOSPHOLIPID TRANSPORT SYSTEM BINDING PROTEIN MLAC"/>
    <property type="match status" value="1"/>
</dbReference>
<keyword evidence="1" id="KW-0732">Signal</keyword>
<dbReference type="PANTHER" id="PTHR36573:SF1">
    <property type="entry name" value="INTERMEMBRANE PHOSPHOLIPID TRANSPORT SYSTEM BINDING PROTEIN MLAC"/>
    <property type="match status" value="1"/>
</dbReference>
<feature type="chain" id="PRO_5031180198" evidence="1">
    <location>
        <begin position="29"/>
        <end position="208"/>
    </location>
</feature>
<dbReference type="Gene3D" id="3.10.450.710">
    <property type="entry name" value="Tgt2/MlaC"/>
    <property type="match status" value="1"/>
</dbReference>
<dbReference type="Pfam" id="PF05494">
    <property type="entry name" value="MlaC"/>
    <property type="match status" value="1"/>
</dbReference>
<comment type="caution">
    <text evidence="2">The sequence shown here is derived from an EMBL/GenBank/DDBJ whole genome shotgun (WGS) entry which is preliminary data.</text>
</comment>
<dbReference type="EMBL" id="JABEQH010000016">
    <property type="protein sequence ID" value="MBB2176645.1"/>
    <property type="molecule type" value="Genomic_DNA"/>
</dbReference>
<evidence type="ECO:0000256" key="1">
    <source>
        <dbReference type="SAM" id="SignalP"/>
    </source>
</evidence>
<evidence type="ECO:0000313" key="3">
    <source>
        <dbReference type="Proteomes" id="UP000561066"/>
    </source>
</evidence>
<feature type="signal peptide" evidence="1">
    <location>
        <begin position="1"/>
        <end position="28"/>
    </location>
</feature>